<evidence type="ECO:0000313" key="3">
    <source>
        <dbReference type="Proteomes" id="UP000612055"/>
    </source>
</evidence>
<organism evidence="2 3">
    <name type="scientific">Edaphochlamys debaryana</name>
    <dbReference type="NCBI Taxonomy" id="47281"/>
    <lineage>
        <taxon>Eukaryota</taxon>
        <taxon>Viridiplantae</taxon>
        <taxon>Chlorophyta</taxon>
        <taxon>core chlorophytes</taxon>
        <taxon>Chlorophyceae</taxon>
        <taxon>CS clade</taxon>
        <taxon>Chlamydomonadales</taxon>
        <taxon>Chlamydomonadales incertae sedis</taxon>
        <taxon>Edaphochlamys</taxon>
    </lineage>
</organism>
<dbReference type="EMBL" id="JAEHOE010000023">
    <property type="protein sequence ID" value="KAG2495731.1"/>
    <property type="molecule type" value="Genomic_DNA"/>
</dbReference>
<proteinExistence type="predicted"/>
<dbReference type="AlphaFoldDB" id="A0A836C0E0"/>
<dbReference type="Proteomes" id="UP000612055">
    <property type="component" value="Unassembled WGS sequence"/>
</dbReference>
<name>A0A836C0E0_9CHLO</name>
<dbReference type="PANTHER" id="PTHR35100:SF1">
    <property type="entry name" value="F15H11.13 PROTEIN"/>
    <property type="match status" value="1"/>
</dbReference>
<feature type="compositionally biased region" description="Basic residues" evidence="1">
    <location>
        <begin position="315"/>
        <end position="327"/>
    </location>
</feature>
<protein>
    <submittedName>
        <fullName evidence="2">Uncharacterized protein</fullName>
    </submittedName>
</protein>
<feature type="compositionally biased region" description="Low complexity" evidence="1">
    <location>
        <begin position="296"/>
        <end position="314"/>
    </location>
</feature>
<sequence length="338" mass="35950">MALTLSVLGSGPPAPLRESIETVNSFVGQRIQDGLWLLQGLVPPAVVALPGRKDHHHHLHGAAAIKRLRPHSLADVKEAVLGAVSVAGAIAAVANASLSPRGPGTCDRNGCERCCNIITSAPYAVCGCHAMRHRQTSAGKAWGASMVGVACASALFHGSSGSFREWGRRLDFWTISAASSVMNRAVFPGLPPALTAATLLATPFKPFLVSTVNTVAMELKFLERAYRNPELKGPQRLHAASCILGLGAFVLEEFKPDLPLVHSFWHCMSSVSVATINHLLADVEAQQRRRQGEGVSSSLALPAPASPNSPAATGLHRRHHRTARRRTQLVDEATPLTV</sequence>
<comment type="caution">
    <text evidence="2">The sequence shown here is derived from an EMBL/GenBank/DDBJ whole genome shotgun (WGS) entry which is preliminary data.</text>
</comment>
<feature type="region of interest" description="Disordered" evidence="1">
    <location>
        <begin position="291"/>
        <end position="338"/>
    </location>
</feature>
<reference evidence="2" key="1">
    <citation type="journal article" date="2020" name="bioRxiv">
        <title>Comparative genomics of Chlamydomonas.</title>
        <authorList>
            <person name="Craig R.J."/>
            <person name="Hasan A.R."/>
            <person name="Ness R.W."/>
            <person name="Keightley P.D."/>
        </authorList>
    </citation>
    <scope>NUCLEOTIDE SEQUENCE</scope>
    <source>
        <strain evidence="2">CCAP 11/70</strain>
    </source>
</reference>
<keyword evidence="3" id="KW-1185">Reference proteome</keyword>
<evidence type="ECO:0000256" key="1">
    <source>
        <dbReference type="SAM" id="MobiDB-lite"/>
    </source>
</evidence>
<evidence type="ECO:0000313" key="2">
    <source>
        <dbReference type="EMBL" id="KAG2495731.1"/>
    </source>
</evidence>
<accession>A0A836C0E0</accession>
<dbReference type="OrthoDB" id="534610at2759"/>
<gene>
    <name evidence="2" type="ORF">HYH03_006329</name>
</gene>
<dbReference type="PANTHER" id="PTHR35100">
    <property type="entry name" value="FOLD PROTEIN"/>
    <property type="match status" value="1"/>
</dbReference>